<dbReference type="InterPro" id="IPR001387">
    <property type="entry name" value="Cro/C1-type_HTH"/>
</dbReference>
<comment type="caution">
    <text evidence="1">The sequence shown here is derived from an EMBL/GenBank/DDBJ whole genome shotgun (WGS) entry which is preliminary data.</text>
</comment>
<proteinExistence type="predicted"/>
<dbReference type="Pfam" id="PF21716">
    <property type="entry name" value="dnstrm_HI1420"/>
    <property type="match status" value="1"/>
</dbReference>
<evidence type="ECO:0000313" key="2">
    <source>
        <dbReference type="Proteomes" id="UP001595848"/>
    </source>
</evidence>
<evidence type="ECO:0000313" key="1">
    <source>
        <dbReference type="EMBL" id="MFC4199717.1"/>
    </source>
</evidence>
<dbReference type="NCBIfam" id="TIGR02684">
    <property type="entry name" value="dnstrm_HI1420"/>
    <property type="match status" value="1"/>
</dbReference>
<dbReference type="InterPro" id="IPR014057">
    <property type="entry name" value="HI1420"/>
</dbReference>
<dbReference type="Proteomes" id="UP001595848">
    <property type="component" value="Unassembled WGS sequence"/>
</dbReference>
<dbReference type="EMBL" id="JBHSBV010000001">
    <property type="protein sequence ID" value="MFC4199717.1"/>
    <property type="molecule type" value="Genomic_DNA"/>
</dbReference>
<keyword evidence="2" id="KW-1185">Reference proteome</keyword>
<protein>
    <submittedName>
        <fullName evidence="1">Addiction module antidote protein</fullName>
    </submittedName>
</protein>
<dbReference type="RefSeq" id="WP_217962605.1">
    <property type="nucleotide sequence ID" value="NZ_JAHTBN010000001.1"/>
</dbReference>
<name>A0ABV8NWA3_9BURK</name>
<dbReference type="CDD" id="cd00093">
    <property type="entry name" value="HTH_XRE"/>
    <property type="match status" value="1"/>
</dbReference>
<sequence>MSESLTINVPEGFSRWDAADTLKTDEDAALYFEACLGEDPGDGSLIRAALGDIARAHGMSQLARETGLSREGLYRALSAEGNPEFGTIMKVIRALGLKLHAETAHA</sequence>
<gene>
    <name evidence="1" type="ORF">ACFOY1_02010</name>
</gene>
<dbReference type="PANTHER" id="PTHR40275:SF1">
    <property type="entry name" value="SSL7038 PROTEIN"/>
    <property type="match status" value="1"/>
</dbReference>
<accession>A0ABV8NWA3</accession>
<reference evidence="2" key="1">
    <citation type="journal article" date="2019" name="Int. J. Syst. Evol. Microbiol.">
        <title>The Global Catalogue of Microorganisms (GCM) 10K type strain sequencing project: providing services to taxonomists for standard genome sequencing and annotation.</title>
        <authorList>
            <consortium name="The Broad Institute Genomics Platform"/>
            <consortium name="The Broad Institute Genome Sequencing Center for Infectious Disease"/>
            <person name="Wu L."/>
            <person name="Ma J."/>
        </authorList>
    </citation>
    <scope>NUCLEOTIDE SEQUENCE [LARGE SCALE GENOMIC DNA]</scope>
    <source>
        <strain evidence="2">LMG 24813</strain>
    </source>
</reference>
<organism evidence="1 2">
    <name type="scientific">Candidimonas humi</name>
    <dbReference type="NCBI Taxonomy" id="683355"/>
    <lineage>
        <taxon>Bacteria</taxon>
        <taxon>Pseudomonadati</taxon>
        <taxon>Pseudomonadota</taxon>
        <taxon>Betaproteobacteria</taxon>
        <taxon>Burkholderiales</taxon>
        <taxon>Alcaligenaceae</taxon>
        <taxon>Candidimonas</taxon>
    </lineage>
</organism>
<dbReference type="PANTHER" id="PTHR40275">
    <property type="entry name" value="SSL7038 PROTEIN"/>
    <property type="match status" value="1"/>
</dbReference>